<organism evidence="1 2">
    <name type="scientific">Nonomuraea muscovyensis</name>
    <dbReference type="NCBI Taxonomy" id="1124761"/>
    <lineage>
        <taxon>Bacteria</taxon>
        <taxon>Bacillati</taxon>
        <taxon>Actinomycetota</taxon>
        <taxon>Actinomycetes</taxon>
        <taxon>Streptosporangiales</taxon>
        <taxon>Streptosporangiaceae</taxon>
        <taxon>Nonomuraea</taxon>
    </lineage>
</organism>
<comment type="caution">
    <text evidence="1">The sequence shown here is derived from an EMBL/GenBank/DDBJ whole genome shotgun (WGS) entry which is preliminary data.</text>
</comment>
<keyword evidence="2" id="KW-1185">Reference proteome</keyword>
<reference evidence="1 2" key="1">
    <citation type="submission" date="2020-08" db="EMBL/GenBank/DDBJ databases">
        <title>Sequencing the genomes of 1000 actinobacteria strains.</title>
        <authorList>
            <person name="Klenk H.-P."/>
        </authorList>
    </citation>
    <scope>NUCLEOTIDE SEQUENCE [LARGE SCALE GENOMIC DNA]</scope>
    <source>
        <strain evidence="1 2">DSM 45913</strain>
    </source>
</reference>
<sequence>MSTWDFRVTLNRAPTDQEADLLYEAGLDDCAVAGGPDGSTFLMCDREAGSLLEAIMSVLVEIRSVDGLWAISVDHDDAVTLGDAARRHGGRTQASLRQLASGQRGPGGFPPPLVEADNISVYSWGEISTWLRTAMGDDIPEVNRDIALADAAVKLACRARATHRETQVRRLLEVA</sequence>
<evidence type="ECO:0000313" key="1">
    <source>
        <dbReference type="EMBL" id="MBB6345323.1"/>
    </source>
</evidence>
<proteinExistence type="predicted"/>
<evidence type="ECO:0008006" key="3">
    <source>
        <dbReference type="Google" id="ProtNLM"/>
    </source>
</evidence>
<dbReference type="RefSeq" id="WP_185083294.1">
    <property type="nucleotide sequence ID" value="NZ_JACHJB010000001.1"/>
</dbReference>
<dbReference type="Proteomes" id="UP000583800">
    <property type="component" value="Unassembled WGS sequence"/>
</dbReference>
<gene>
    <name evidence="1" type="ORF">FHU36_001832</name>
</gene>
<accession>A0A7X0BZ89</accession>
<evidence type="ECO:0000313" key="2">
    <source>
        <dbReference type="Proteomes" id="UP000583800"/>
    </source>
</evidence>
<protein>
    <recommendedName>
        <fullName evidence="3">DNA-binding protein</fullName>
    </recommendedName>
</protein>
<name>A0A7X0BZ89_9ACTN</name>
<dbReference type="AlphaFoldDB" id="A0A7X0BZ89"/>
<dbReference type="EMBL" id="JACHJB010000001">
    <property type="protein sequence ID" value="MBB6345323.1"/>
    <property type="molecule type" value="Genomic_DNA"/>
</dbReference>